<reference evidence="4 5" key="1">
    <citation type="submission" date="2023-06" db="EMBL/GenBank/DDBJ databases">
        <title>Novel species in genus Planococcus.</title>
        <authorList>
            <person name="Ning S."/>
        </authorList>
    </citation>
    <scope>NUCLEOTIDE SEQUENCE [LARGE SCALE GENOMIC DNA]</scope>
    <source>
        <strain evidence="4 5">N028</strain>
    </source>
</reference>
<evidence type="ECO:0000256" key="3">
    <source>
        <dbReference type="SAM" id="Phobius"/>
    </source>
</evidence>
<comment type="subcellular location">
    <subcellularLocation>
        <location evidence="1">Cell surface</location>
    </subcellularLocation>
</comment>
<evidence type="ECO:0000256" key="2">
    <source>
        <dbReference type="ARBA" id="ARBA00023287"/>
    </source>
</evidence>
<dbReference type="Pfam" id="PF07963">
    <property type="entry name" value="N_methyl"/>
    <property type="match status" value="1"/>
</dbReference>
<keyword evidence="3" id="KW-0472">Membrane</keyword>
<sequence length="151" mass="16518">MKLNQKGITLVELIAALALVSIIAVVAWTAMSIGFKHSAVESNKTRLQQDANLIVTSLSNIHRKSDSYNLKFVNEQLVVQTCTDVPVCSPYKQVIDKKYDYTGTTINGTPYSGGAFAEIKVNPEKAHTNLILKLNGKVKVETALTRIITSP</sequence>
<feature type="transmembrane region" description="Helical" evidence="3">
    <location>
        <begin position="7"/>
        <end position="31"/>
    </location>
</feature>
<comment type="caution">
    <text evidence="4">The sequence shown here is derived from an EMBL/GenBank/DDBJ whole genome shotgun (WGS) entry which is preliminary data.</text>
</comment>
<protein>
    <submittedName>
        <fullName evidence="4">Type II secretion system protein</fullName>
    </submittedName>
</protein>
<evidence type="ECO:0000313" key="5">
    <source>
        <dbReference type="Proteomes" id="UP001172055"/>
    </source>
</evidence>
<keyword evidence="5" id="KW-1185">Reference proteome</keyword>
<gene>
    <name evidence="4" type="ORF">QWY14_01020</name>
</gene>
<evidence type="ECO:0000313" key="4">
    <source>
        <dbReference type="EMBL" id="MDN7240345.1"/>
    </source>
</evidence>
<keyword evidence="2" id="KW-0178">Competence</keyword>
<accession>A0ABT8MXH6</accession>
<proteinExistence type="predicted"/>
<dbReference type="NCBIfam" id="TIGR02532">
    <property type="entry name" value="IV_pilin_GFxxxE"/>
    <property type="match status" value="1"/>
</dbReference>
<name>A0ABT8MXH6_9BACL</name>
<dbReference type="Proteomes" id="UP001172055">
    <property type="component" value="Unassembled WGS sequence"/>
</dbReference>
<dbReference type="PROSITE" id="PS00409">
    <property type="entry name" value="PROKAR_NTER_METHYL"/>
    <property type="match status" value="1"/>
</dbReference>
<dbReference type="EMBL" id="JAUJWV010000001">
    <property type="protein sequence ID" value="MDN7240345.1"/>
    <property type="molecule type" value="Genomic_DNA"/>
</dbReference>
<keyword evidence="3" id="KW-0812">Transmembrane</keyword>
<evidence type="ECO:0000256" key="1">
    <source>
        <dbReference type="ARBA" id="ARBA00004241"/>
    </source>
</evidence>
<organism evidence="4 5">
    <name type="scientific">Planococcus shixiaomingii</name>
    <dbReference type="NCBI Taxonomy" id="3058393"/>
    <lineage>
        <taxon>Bacteria</taxon>
        <taxon>Bacillati</taxon>
        <taxon>Bacillota</taxon>
        <taxon>Bacilli</taxon>
        <taxon>Bacillales</taxon>
        <taxon>Caryophanaceae</taxon>
        <taxon>Planococcus</taxon>
    </lineage>
</organism>
<keyword evidence="3" id="KW-1133">Transmembrane helix</keyword>
<dbReference type="InterPro" id="IPR012902">
    <property type="entry name" value="N_methyl_site"/>
</dbReference>
<dbReference type="RefSeq" id="WP_301722358.1">
    <property type="nucleotide sequence ID" value="NZ_JAUJWV010000001.1"/>
</dbReference>